<organism evidence="7 8">
    <name type="scientific">Conoideocrella luteorostrata</name>
    <dbReference type="NCBI Taxonomy" id="1105319"/>
    <lineage>
        <taxon>Eukaryota</taxon>
        <taxon>Fungi</taxon>
        <taxon>Dikarya</taxon>
        <taxon>Ascomycota</taxon>
        <taxon>Pezizomycotina</taxon>
        <taxon>Sordariomycetes</taxon>
        <taxon>Hypocreomycetidae</taxon>
        <taxon>Hypocreales</taxon>
        <taxon>Clavicipitaceae</taxon>
        <taxon>Conoideocrella</taxon>
    </lineage>
</organism>
<keyword evidence="3" id="KW-0645">Protease</keyword>
<dbReference type="InterPro" id="IPR033116">
    <property type="entry name" value="TRYPSIN_SER"/>
</dbReference>
<feature type="compositionally biased region" description="Basic residues" evidence="5">
    <location>
        <begin position="192"/>
        <end position="203"/>
    </location>
</feature>
<dbReference type="EMBL" id="JASWJB010000582">
    <property type="protein sequence ID" value="KAK2589678.1"/>
    <property type="molecule type" value="Genomic_DNA"/>
</dbReference>
<dbReference type="InterPro" id="IPR001254">
    <property type="entry name" value="Trypsin_dom"/>
</dbReference>
<dbReference type="PANTHER" id="PTHR24264">
    <property type="entry name" value="TRYPSIN-RELATED"/>
    <property type="match status" value="1"/>
</dbReference>
<dbReference type="PANTHER" id="PTHR24264:SF65">
    <property type="entry name" value="SRCR DOMAIN-CONTAINING PROTEIN"/>
    <property type="match status" value="1"/>
</dbReference>
<dbReference type="InterPro" id="IPR050127">
    <property type="entry name" value="Serine_Proteases_S1"/>
</dbReference>
<dbReference type="Gene3D" id="2.40.10.10">
    <property type="entry name" value="Trypsin-like serine proteases"/>
    <property type="match status" value="1"/>
</dbReference>
<evidence type="ECO:0000313" key="7">
    <source>
        <dbReference type="EMBL" id="KAK2589678.1"/>
    </source>
</evidence>
<gene>
    <name evidence="7" type="ORF">QQS21_012640</name>
</gene>
<dbReference type="GO" id="GO:0006508">
    <property type="term" value="P:proteolysis"/>
    <property type="evidence" value="ECO:0007669"/>
    <property type="project" value="UniProtKB-KW"/>
</dbReference>
<dbReference type="GO" id="GO:0005576">
    <property type="term" value="C:extracellular region"/>
    <property type="evidence" value="ECO:0007669"/>
    <property type="project" value="UniProtKB-SubCell"/>
</dbReference>
<sequence>MSHKKCEGILGVTEHMICAGGEEGDEGKDSCQGDSGGPLIDAERKTFVGIVSFGDGCARHGKPGVYTRVSKYGKLIKDPAKEGKEPELDSSTEETGPSHQPISSGSSSEGNGPLESSNQPGPLESSNQPGPLESSNQPGPLESSNQPGPLESSNQPGPLESSHQPGPLGSSHQPGTLGSSHQPGTLGSSHQPGKHVRPCRTKFSKGEFSEPGRSQPGFSNPG</sequence>
<feature type="domain" description="Peptidase S1" evidence="6">
    <location>
        <begin position="1"/>
        <end position="81"/>
    </location>
</feature>
<evidence type="ECO:0000256" key="2">
    <source>
        <dbReference type="ARBA" id="ARBA00022525"/>
    </source>
</evidence>
<evidence type="ECO:0000256" key="5">
    <source>
        <dbReference type="SAM" id="MobiDB-lite"/>
    </source>
</evidence>
<evidence type="ECO:0000256" key="3">
    <source>
        <dbReference type="ARBA" id="ARBA00022670"/>
    </source>
</evidence>
<keyword evidence="8" id="KW-1185">Reference proteome</keyword>
<dbReference type="InterPro" id="IPR009003">
    <property type="entry name" value="Peptidase_S1_PA"/>
</dbReference>
<feature type="compositionally biased region" description="Low complexity" evidence="5">
    <location>
        <begin position="97"/>
        <end position="117"/>
    </location>
</feature>
<evidence type="ECO:0000256" key="4">
    <source>
        <dbReference type="ARBA" id="ARBA00022801"/>
    </source>
</evidence>
<evidence type="ECO:0000259" key="6">
    <source>
        <dbReference type="PROSITE" id="PS50240"/>
    </source>
</evidence>
<protein>
    <recommendedName>
        <fullName evidence="6">Peptidase S1 domain-containing protein</fullName>
    </recommendedName>
</protein>
<evidence type="ECO:0000313" key="8">
    <source>
        <dbReference type="Proteomes" id="UP001251528"/>
    </source>
</evidence>
<dbReference type="InterPro" id="IPR043504">
    <property type="entry name" value="Peptidase_S1_PA_chymotrypsin"/>
</dbReference>
<reference evidence="7" key="1">
    <citation type="submission" date="2023-06" db="EMBL/GenBank/DDBJ databases">
        <title>Conoideocrella luteorostrata (Hypocreales: Clavicipitaceae), a potential biocontrol fungus for elongate hemlock scale in United States Christmas tree production areas.</title>
        <authorList>
            <person name="Barrett H."/>
            <person name="Lovett B."/>
            <person name="Macias A.M."/>
            <person name="Stajich J.E."/>
            <person name="Kasson M.T."/>
        </authorList>
    </citation>
    <scope>NUCLEOTIDE SEQUENCE</scope>
    <source>
        <strain evidence="7">ARSEF 14590</strain>
    </source>
</reference>
<feature type="compositionally biased region" description="Polar residues" evidence="5">
    <location>
        <begin position="118"/>
        <end position="191"/>
    </location>
</feature>
<dbReference type="GO" id="GO:0004252">
    <property type="term" value="F:serine-type endopeptidase activity"/>
    <property type="evidence" value="ECO:0007669"/>
    <property type="project" value="InterPro"/>
</dbReference>
<dbReference type="Proteomes" id="UP001251528">
    <property type="component" value="Unassembled WGS sequence"/>
</dbReference>
<evidence type="ECO:0000256" key="1">
    <source>
        <dbReference type="ARBA" id="ARBA00004613"/>
    </source>
</evidence>
<dbReference type="Pfam" id="PF00089">
    <property type="entry name" value="Trypsin"/>
    <property type="match status" value="1"/>
</dbReference>
<name>A0AAJ0FSI3_9HYPO</name>
<proteinExistence type="predicted"/>
<dbReference type="SUPFAM" id="SSF50494">
    <property type="entry name" value="Trypsin-like serine proteases"/>
    <property type="match status" value="1"/>
</dbReference>
<accession>A0AAJ0FSI3</accession>
<dbReference type="PROSITE" id="PS50240">
    <property type="entry name" value="TRYPSIN_DOM"/>
    <property type="match status" value="1"/>
</dbReference>
<keyword evidence="2" id="KW-0964">Secreted</keyword>
<dbReference type="AlphaFoldDB" id="A0AAJ0FSI3"/>
<comment type="subcellular location">
    <subcellularLocation>
        <location evidence="1">Secreted</location>
    </subcellularLocation>
</comment>
<feature type="compositionally biased region" description="Basic and acidic residues" evidence="5">
    <location>
        <begin position="75"/>
        <end position="87"/>
    </location>
</feature>
<keyword evidence="4" id="KW-0378">Hydrolase</keyword>
<comment type="caution">
    <text evidence="7">The sequence shown here is derived from an EMBL/GenBank/DDBJ whole genome shotgun (WGS) entry which is preliminary data.</text>
</comment>
<feature type="region of interest" description="Disordered" evidence="5">
    <location>
        <begin position="75"/>
        <end position="222"/>
    </location>
</feature>
<dbReference type="PROSITE" id="PS00135">
    <property type="entry name" value="TRYPSIN_SER"/>
    <property type="match status" value="1"/>
</dbReference>